<dbReference type="EMBL" id="JAWDGP010003779">
    <property type="protein sequence ID" value="KAK3770971.1"/>
    <property type="molecule type" value="Genomic_DNA"/>
</dbReference>
<accession>A0AAE1DHP6</accession>
<sequence length="252" mass="27990">MDGGHSIEGSPLNRAKYLDEGLKPTSVNTIEAPANGWRERIRGWHGINTADTSKTRRLRSNQQQIRDVALHGLSSLEELLSSLVLTLTSKHGCHLFHEVTIPAASASTISTSDPINYPKFPMNLLCLSSSPPPSILTWFTSGAVFTRMHGLGGVSPASVRSSFVEVDVKIPAITLNIRWLENIFRVVFRDVDNNLVAACGKCYFYNRQFSSRRCYPTVHETSVALIALTRQVTTWKGCRLRGYLSWCEGPID</sequence>
<proteinExistence type="predicted"/>
<comment type="caution">
    <text evidence="1">The sequence shown here is derived from an EMBL/GenBank/DDBJ whole genome shotgun (WGS) entry which is preliminary data.</text>
</comment>
<organism evidence="1 2">
    <name type="scientific">Elysia crispata</name>
    <name type="common">lettuce slug</name>
    <dbReference type="NCBI Taxonomy" id="231223"/>
    <lineage>
        <taxon>Eukaryota</taxon>
        <taxon>Metazoa</taxon>
        <taxon>Spiralia</taxon>
        <taxon>Lophotrochozoa</taxon>
        <taxon>Mollusca</taxon>
        <taxon>Gastropoda</taxon>
        <taxon>Heterobranchia</taxon>
        <taxon>Euthyneura</taxon>
        <taxon>Panpulmonata</taxon>
        <taxon>Sacoglossa</taxon>
        <taxon>Placobranchoidea</taxon>
        <taxon>Plakobranchidae</taxon>
        <taxon>Elysia</taxon>
    </lineage>
</organism>
<gene>
    <name evidence="1" type="ORF">RRG08_029061</name>
</gene>
<protein>
    <submittedName>
        <fullName evidence="1">Uncharacterized protein</fullName>
    </submittedName>
</protein>
<name>A0AAE1DHP6_9GAST</name>
<evidence type="ECO:0000313" key="1">
    <source>
        <dbReference type="EMBL" id="KAK3770971.1"/>
    </source>
</evidence>
<keyword evidence="2" id="KW-1185">Reference proteome</keyword>
<dbReference type="AlphaFoldDB" id="A0AAE1DHP6"/>
<reference evidence="1" key="1">
    <citation type="journal article" date="2023" name="G3 (Bethesda)">
        <title>A reference genome for the long-term kleptoplast-retaining sea slug Elysia crispata morphotype clarki.</title>
        <authorList>
            <person name="Eastman K.E."/>
            <person name="Pendleton A.L."/>
            <person name="Shaikh M.A."/>
            <person name="Suttiyut T."/>
            <person name="Ogas R."/>
            <person name="Tomko P."/>
            <person name="Gavelis G."/>
            <person name="Widhalm J.R."/>
            <person name="Wisecaver J.H."/>
        </authorList>
    </citation>
    <scope>NUCLEOTIDE SEQUENCE</scope>
    <source>
        <strain evidence="1">ECLA1</strain>
    </source>
</reference>
<dbReference type="Proteomes" id="UP001283361">
    <property type="component" value="Unassembled WGS sequence"/>
</dbReference>
<evidence type="ECO:0000313" key="2">
    <source>
        <dbReference type="Proteomes" id="UP001283361"/>
    </source>
</evidence>